<feature type="region of interest" description="Disordered" evidence="1">
    <location>
        <begin position="314"/>
        <end position="352"/>
    </location>
</feature>
<dbReference type="AlphaFoldDB" id="A0AB34J9C0"/>
<feature type="transmembrane region" description="Helical" evidence="2">
    <location>
        <begin position="604"/>
        <end position="628"/>
    </location>
</feature>
<keyword evidence="2" id="KW-0472">Membrane</keyword>
<dbReference type="Proteomes" id="UP001515480">
    <property type="component" value="Unassembled WGS sequence"/>
</dbReference>
<feature type="transmembrane region" description="Helical" evidence="2">
    <location>
        <begin position="487"/>
        <end position="509"/>
    </location>
</feature>
<evidence type="ECO:0000313" key="3">
    <source>
        <dbReference type="EMBL" id="KAL1515455.1"/>
    </source>
</evidence>
<sequence length="640" mass="69924">MRAEVDLLGDPRLKDGLAYYPAIQTQHGSIVLGNIVQLALKADEKRTYFGYGFLKGIWRWRGEPYVRVQHLAPCKNVDMPADAVAFTVPVTPGREELMVTNRVSDLHASQLVRAVLVKDTPLKDQLFQENVSPTAPEFRCTRHLDVAVQSTHRLDEGFRFTPVIVPFGIDALRCASSIDSSNQPSGSPVSKEGASTLGALVRDPVKGAAGSPGEQALATSQGKLPSSQRCLLSQPSPQNQTGLPSPQLSISLSSKRRSSGQCSPRQPAMRTAVDLSSRQPSPWRSSTPKGAGFSSSSLHAQAEIPAASCRTLLKREKPRRRAPSEAVSCGSLSGHRSKAAPTTTESRPPPLTLPFLPARDVLEAPPLINACLRGSRTHAANLIRCPDDFAELRSRLALQFEISEQSIKLEYQSAQQGRWVELTAIEDVKRVWAKREQWWVTLYVSGQAPFNLTVHALNTVLSLSSLVVSFAYLASQEWTRSLYGTPLYLIHIPLFSLAYSVVAFLASLYDEYRSNPKMRKHTDTIGAGSGSLALLALLAPLGPDMLLLAQYMILRPLGPSGRCKLVLTSWSLGTHVLVDLPIVLEAVLAQVNLGRLSDSTLQVAVGLCLASLIFKLPWNLATIGTAWLSRRAFTYDSKYH</sequence>
<comment type="caution">
    <text evidence="3">The sequence shown here is derived from an EMBL/GenBank/DDBJ whole genome shotgun (WGS) entry which is preliminary data.</text>
</comment>
<keyword evidence="2" id="KW-1133">Transmembrane helix</keyword>
<feature type="compositionally biased region" description="Polar residues" evidence="1">
    <location>
        <begin position="274"/>
        <end position="298"/>
    </location>
</feature>
<reference evidence="3 4" key="1">
    <citation type="journal article" date="2024" name="Science">
        <title>Giant polyketide synthase enzymes in the biosynthesis of giant marine polyether toxins.</title>
        <authorList>
            <person name="Fallon T.R."/>
            <person name="Shende V.V."/>
            <person name="Wierzbicki I.H."/>
            <person name="Pendleton A.L."/>
            <person name="Watervoot N.F."/>
            <person name="Auber R.P."/>
            <person name="Gonzalez D.J."/>
            <person name="Wisecaver J.H."/>
            <person name="Moore B.S."/>
        </authorList>
    </citation>
    <scope>NUCLEOTIDE SEQUENCE [LARGE SCALE GENOMIC DNA]</scope>
    <source>
        <strain evidence="3 4">12B1</strain>
    </source>
</reference>
<evidence type="ECO:0000256" key="1">
    <source>
        <dbReference type="SAM" id="MobiDB-lite"/>
    </source>
</evidence>
<dbReference type="EMBL" id="JBGBPQ010000011">
    <property type="protein sequence ID" value="KAL1515455.1"/>
    <property type="molecule type" value="Genomic_DNA"/>
</dbReference>
<feature type="compositionally biased region" description="Low complexity" evidence="1">
    <location>
        <begin position="243"/>
        <end position="253"/>
    </location>
</feature>
<evidence type="ECO:0000313" key="4">
    <source>
        <dbReference type="Proteomes" id="UP001515480"/>
    </source>
</evidence>
<organism evidence="3 4">
    <name type="scientific">Prymnesium parvum</name>
    <name type="common">Toxic golden alga</name>
    <dbReference type="NCBI Taxonomy" id="97485"/>
    <lineage>
        <taxon>Eukaryota</taxon>
        <taxon>Haptista</taxon>
        <taxon>Haptophyta</taxon>
        <taxon>Prymnesiophyceae</taxon>
        <taxon>Prymnesiales</taxon>
        <taxon>Prymnesiaceae</taxon>
        <taxon>Prymnesium</taxon>
    </lineage>
</organism>
<proteinExistence type="predicted"/>
<gene>
    <name evidence="3" type="ORF">AB1Y20_002080</name>
</gene>
<evidence type="ECO:0000256" key="2">
    <source>
        <dbReference type="SAM" id="Phobius"/>
    </source>
</evidence>
<feature type="transmembrane region" description="Helical" evidence="2">
    <location>
        <begin position="456"/>
        <end position="475"/>
    </location>
</feature>
<accession>A0AB34J9C0</accession>
<feature type="transmembrane region" description="Helical" evidence="2">
    <location>
        <begin position="565"/>
        <end position="584"/>
    </location>
</feature>
<name>A0AB34J9C0_PRYPA</name>
<keyword evidence="4" id="KW-1185">Reference proteome</keyword>
<keyword evidence="2" id="KW-0812">Transmembrane</keyword>
<feature type="region of interest" description="Disordered" evidence="1">
    <location>
        <begin position="204"/>
        <end position="298"/>
    </location>
</feature>
<protein>
    <submittedName>
        <fullName evidence="3">Uncharacterized protein</fullName>
    </submittedName>
</protein>
<feature type="transmembrane region" description="Helical" evidence="2">
    <location>
        <begin position="529"/>
        <end position="553"/>
    </location>
</feature>
<feature type="compositionally biased region" description="Polar residues" evidence="1">
    <location>
        <begin position="217"/>
        <end position="242"/>
    </location>
</feature>